<comment type="caution">
    <text evidence="2">The sequence shown here is derived from an EMBL/GenBank/DDBJ whole genome shotgun (WGS) entry which is preliminary data.</text>
</comment>
<feature type="domain" description="DUF4435" evidence="1">
    <location>
        <begin position="40"/>
        <end position="253"/>
    </location>
</feature>
<proteinExistence type="predicted"/>
<accession>A0AA92W8A2</accession>
<dbReference type="EMBL" id="QSAQ01000015">
    <property type="protein sequence ID" value="RGW68316.1"/>
    <property type="molecule type" value="Genomic_DNA"/>
</dbReference>
<name>A0AA92W8A2_9BACT</name>
<dbReference type="InterPro" id="IPR029492">
    <property type="entry name" value="DUF4435"/>
</dbReference>
<gene>
    <name evidence="2" type="ORF">DWV60_07150</name>
</gene>
<protein>
    <submittedName>
        <fullName evidence="2">DUF4435 domain-containing protein</fullName>
    </submittedName>
</protein>
<dbReference type="Proteomes" id="UP000286077">
    <property type="component" value="Unassembled WGS sequence"/>
</dbReference>
<evidence type="ECO:0000259" key="1">
    <source>
        <dbReference type="Pfam" id="PF14491"/>
    </source>
</evidence>
<dbReference type="AlphaFoldDB" id="A0AA92W8A2"/>
<organism evidence="2 3">
    <name type="scientific">Segatella copri</name>
    <dbReference type="NCBI Taxonomy" id="165179"/>
    <lineage>
        <taxon>Bacteria</taxon>
        <taxon>Pseudomonadati</taxon>
        <taxon>Bacteroidota</taxon>
        <taxon>Bacteroidia</taxon>
        <taxon>Bacteroidales</taxon>
        <taxon>Prevotellaceae</taxon>
        <taxon>Segatella</taxon>
    </lineage>
</organism>
<evidence type="ECO:0000313" key="3">
    <source>
        <dbReference type="Proteomes" id="UP000286077"/>
    </source>
</evidence>
<sequence>MGRQGLVHGRNHSKVKRMDWISKQAKLYRNLALTHRYQAIVHLEDQEDERFWDYQLQHVKPGRYRYLYYSKNNNGTDTRGCEQCLRFRPYLTDQFFICIDSDLRLLRGEEGLTANNHVAQTYAYSWENHLCESVHIQERMRHNIEQVDFDMNEFITAFSKIVYTPLRYLIFYSADSNLNKLWNISKFNACIPLQPKRSELDNNGKEYLSVIKSRFEEELKNLSEQPTGKIESLTEENAYLHIQGHLLYKMILHIGTLLCRGTGVAFKTDILDKSLHTNGYDEIEFLQKDLHKILIQ</sequence>
<dbReference type="Pfam" id="PF14491">
    <property type="entry name" value="DUF4435"/>
    <property type="match status" value="1"/>
</dbReference>
<reference evidence="2 3" key="1">
    <citation type="submission" date="2018-08" db="EMBL/GenBank/DDBJ databases">
        <title>A genome reference for cultivated species of the human gut microbiota.</title>
        <authorList>
            <person name="Zou Y."/>
            <person name="Xue W."/>
            <person name="Luo G."/>
        </authorList>
    </citation>
    <scope>NUCLEOTIDE SEQUENCE [LARGE SCALE GENOMIC DNA]</scope>
    <source>
        <strain evidence="2 3">AF11-14</strain>
    </source>
</reference>
<evidence type="ECO:0000313" key="2">
    <source>
        <dbReference type="EMBL" id="RGW68316.1"/>
    </source>
</evidence>